<feature type="transmembrane region" description="Helical" evidence="7">
    <location>
        <begin position="362"/>
        <end position="387"/>
    </location>
</feature>
<feature type="transmembrane region" description="Helical" evidence="7">
    <location>
        <begin position="558"/>
        <end position="577"/>
    </location>
</feature>
<feature type="transmembrane region" description="Helical" evidence="7">
    <location>
        <begin position="399"/>
        <end position="422"/>
    </location>
</feature>
<keyword evidence="9" id="KW-1185">Reference proteome</keyword>
<dbReference type="PANTHER" id="PTHR10766">
    <property type="entry name" value="TRANSMEMBRANE 9 SUPERFAMILY PROTEIN"/>
    <property type="match status" value="1"/>
</dbReference>
<keyword evidence="6 7" id="KW-0472">Membrane</keyword>
<evidence type="ECO:0000256" key="2">
    <source>
        <dbReference type="ARBA" id="ARBA00005227"/>
    </source>
</evidence>
<reference evidence="8" key="3">
    <citation type="submission" date="2025-09" db="UniProtKB">
        <authorList>
            <consortium name="Ensembl"/>
        </authorList>
    </citation>
    <scope>IDENTIFICATION</scope>
</reference>
<name>A0A3P8N5S6_ASTCA</name>
<keyword evidence="3 7" id="KW-0812">Transmembrane</keyword>
<reference evidence="8" key="1">
    <citation type="submission" date="2018-05" db="EMBL/GenBank/DDBJ databases">
        <authorList>
            <person name="Datahose"/>
        </authorList>
    </citation>
    <scope>NUCLEOTIDE SEQUENCE</scope>
</reference>
<evidence type="ECO:0000313" key="8">
    <source>
        <dbReference type="Ensembl" id="ENSACLP00000000101.2"/>
    </source>
</evidence>
<dbReference type="PANTHER" id="PTHR10766:SF176">
    <property type="entry name" value="TRANSMEMBRANE 9 SUPERFAMILY MEMBER"/>
    <property type="match status" value="1"/>
</dbReference>
<organism evidence="8 9">
    <name type="scientific">Astatotilapia calliptera</name>
    <name type="common">Eastern happy</name>
    <name type="synonym">Chromis callipterus</name>
    <dbReference type="NCBI Taxonomy" id="8154"/>
    <lineage>
        <taxon>Eukaryota</taxon>
        <taxon>Metazoa</taxon>
        <taxon>Chordata</taxon>
        <taxon>Craniata</taxon>
        <taxon>Vertebrata</taxon>
        <taxon>Euteleostomi</taxon>
        <taxon>Actinopterygii</taxon>
        <taxon>Neopterygii</taxon>
        <taxon>Teleostei</taxon>
        <taxon>Neoteleostei</taxon>
        <taxon>Acanthomorphata</taxon>
        <taxon>Ovalentaria</taxon>
        <taxon>Cichlomorphae</taxon>
        <taxon>Cichliformes</taxon>
        <taxon>Cichlidae</taxon>
        <taxon>African cichlids</taxon>
        <taxon>Pseudocrenilabrinae</taxon>
        <taxon>Haplochromini</taxon>
        <taxon>Astatotilapia</taxon>
    </lineage>
</organism>
<evidence type="ECO:0000256" key="6">
    <source>
        <dbReference type="ARBA" id="ARBA00023136"/>
    </source>
</evidence>
<keyword evidence="4" id="KW-0732">Signal</keyword>
<dbReference type="GO" id="GO:0016020">
    <property type="term" value="C:membrane"/>
    <property type="evidence" value="ECO:0007669"/>
    <property type="project" value="UniProtKB-SubCell"/>
</dbReference>
<dbReference type="AlphaFoldDB" id="A0A3P8N5S6"/>
<accession>A0A3P8N5S6</accession>
<feature type="transmembrane region" description="Helical" evidence="7">
    <location>
        <begin position="518"/>
        <end position="546"/>
    </location>
</feature>
<evidence type="ECO:0000256" key="1">
    <source>
        <dbReference type="ARBA" id="ARBA00004141"/>
    </source>
</evidence>
<feature type="transmembrane region" description="Helical" evidence="7">
    <location>
        <begin position="332"/>
        <end position="356"/>
    </location>
</feature>
<dbReference type="Ensembl" id="ENSACLT00000000102.2">
    <property type="protein sequence ID" value="ENSACLP00000000101.2"/>
    <property type="gene ID" value="ENSACLG00000000037.2"/>
</dbReference>
<evidence type="ECO:0000256" key="3">
    <source>
        <dbReference type="ARBA" id="ARBA00022692"/>
    </source>
</evidence>
<keyword evidence="5 7" id="KW-1133">Transmembrane helix</keyword>
<protein>
    <recommendedName>
        <fullName evidence="7">Transmembrane 9 superfamily member</fullName>
    </recommendedName>
</protein>
<proteinExistence type="inferred from homology"/>
<dbReference type="Pfam" id="PF02990">
    <property type="entry name" value="EMP70"/>
    <property type="match status" value="1"/>
</dbReference>
<dbReference type="Proteomes" id="UP000265100">
    <property type="component" value="Chromosome 2"/>
</dbReference>
<dbReference type="GO" id="GO:0072657">
    <property type="term" value="P:protein localization to membrane"/>
    <property type="evidence" value="ECO:0007669"/>
    <property type="project" value="TreeGrafter"/>
</dbReference>
<feature type="transmembrane region" description="Helical" evidence="7">
    <location>
        <begin position="428"/>
        <end position="458"/>
    </location>
</feature>
<dbReference type="Bgee" id="ENSACLG00000000037">
    <property type="expression patterns" value="Expressed in ovary and 8 other cell types or tissues"/>
</dbReference>
<evidence type="ECO:0000256" key="5">
    <source>
        <dbReference type="ARBA" id="ARBA00022989"/>
    </source>
</evidence>
<reference evidence="8" key="2">
    <citation type="submission" date="2025-08" db="UniProtKB">
        <authorList>
            <consortium name="Ensembl"/>
        </authorList>
    </citation>
    <scope>IDENTIFICATION</scope>
</reference>
<evidence type="ECO:0000313" key="9">
    <source>
        <dbReference type="Proteomes" id="UP000265100"/>
    </source>
</evidence>
<feature type="transmembrane region" description="Helical" evidence="7">
    <location>
        <begin position="589"/>
        <end position="618"/>
    </location>
</feature>
<dbReference type="GeneTree" id="ENSGT00940000163390"/>
<sequence length="628" mass="71651">STCSFVRITVPISIGITRLRTDIQLFVNRLDSVESVLPYEYDVFDFCKDVKELRPSENLGQVLFGERIESSPYKFKFNQGFKCKLVCSTKTYKQGNKDDIAKLDFIKMGMQLNYQHHWIIDNMPVTWCYDVEDGQKYCNPGFPIGCLVAGDGRAKDACVINSEFNKKNTFYVFNHVDIKIKYHSGKQEGWTGARLVAATLEPKSIKHTDEKNLNCDGGNPMEVPAEFNGDVSIIYTYAVTFEEDNTIKWASRWDYILVSMPHTNIQWFSIMNSLVIVLFLSGMVAMIMLRTLHKDIARYNQVDQEDAQEESGWKQVHGDVFRPPRKGMLLSVFLGQGTQIFIMTFITLFLACLGFLSPANRGALMTCAVVLWVLLGTPAGYVSARLYKTFGGEKWKTNVLLTALLCPGIVFADFFLMNLILWGEGSSAAIPFGTLVAILALWFGISVPLTFVGAYFGFKKPAIEQPVRTNQIPRQIPEQSFFTKPIPGIVMGGILPFGCIFIQLFFILNSIWSHQMYYMFGFLFLVFIILLITCSEATILLCYFHLCAEDYHWWWRSFLTSGFTAVYLFIYAVHYFFSKLQIIGMASTILYFGYTMIMVLIFFLFTGTIGFFACFWFVNKIYSVVKVD</sequence>
<feature type="transmembrane region" description="Helical" evidence="7">
    <location>
        <begin position="267"/>
        <end position="289"/>
    </location>
</feature>
<evidence type="ECO:0000256" key="4">
    <source>
        <dbReference type="ARBA" id="ARBA00022729"/>
    </source>
</evidence>
<evidence type="ECO:0000256" key="7">
    <source>
        <dbReference type="RuleBase" id="RU363079"/>
    </source>
</evidence>
<dbReference type="InterPro" id="IPR004240">
    <property type="entry name" value="EMP70"/>
</dbReference>
<comment type="similarity">
    <text evidence="2 7">Belongs to the nonaspanin (TM9SF) (TC 9.A.2) family.</text>
</comment>
<comment type="subcellular location">
    <subcellularLocation>
        <location evidence="1">Membrane</location>
        <topology evidence="1">Multi-pass membrane protein</topology>
    </subcellularLocation>
</comment>
<feature type="transmembrane region" description="Helical" evidence="7">
    <location>
        <begin position="489"/>
        <end position="512"/>
    </location>
</feature>